<evidence type="ECO:0000313" key="2">
    <source>
        <dbReference type="Proteomes" id="UP001075354"/>
    </source>
</evidence>
<proteinExistence type="predicted"/>
<dbReference type="EMBL" id="JAPTSV010000010">
    <property type="protein sequence ID" value="KAJ1523220.1"/>
    <property type="molecule type" value="Genomic_DNA"/>
</dbReference>
<reference evidence="1" key="1">
    <citation type="submission" date="2022-12" db="EMBL/GenBank/DDBJ databases">
        <title>Chromosome-level genome assembly of the bean flower thrips Megalurothrips usitatus.</title>
        <authorList>
            <person name="Ma L."/>
            <person name="Liu Q."/>
            <person name="Li H."/>
            <person name="Cai W."/>
        </authorList>
    </citation>
    <scope>NUCLEOTIDE SEQUENCE</scope>
    <source>
        <strain evidence="1">Cailab_2022a</strain>
    </source>
</reference>
<evidence type="ECO:0000313" key="1">
    <source>
        <dbReference type="EMBL" id="KAJ1523220.1"/>
    </source>
</evidence>
<accession>A0AAV7XHD9</accession>
<dbReference type="Proteomes" id="UP001075354">
    <property type="component" value="Chromosome 10"/>
</dbReference>
<protein>
    <submittedName>
        <fullName evidence="1">Uncharacterized protein</fullName>
    </submittedName>
</protein>
<keyword evidence="2" id="KW-1185">Reference proteome</keyword>
<organism evidence="1 2">
    <name type="scientific">Megalurothrips usitatus</name>
    <name type="common">bean blossom thrips</name>
    <dbReference type="NCBI Taxonomy" id="439358"/>
    <lineage>
        <taxon>Eukaryota</taxon>
        <taxon>Metazoa</taxon>
        <taxon>Ecdysozoa</taxon>
        <taxon>Arthropoda</taxon>
        <taxon>Hexapoda</taxon>
        <taxon>Insecta</taxon>
        <taxon>Pterygota</taxon>
        <taxon>Neoptera</taxon>
        <taxon>Paraneoptera</taxon>
        <taxon>Thysanoptera</taxon>
        <taxon>Terebrantia</taxon>
        <taxon>Thripoidea</taxon>
        <taxon>Thripidae</taxon>
        <taxon>Megalurothrips</taxon>
    </lineage>
</organism>
<dbReference type="AlphaFoldDB" id="A0AAV7XHD9"/>
<comment type="caution">
    <text evidence="1">The sequence shown here is derived from an EMBL/GenBank/DDBJ whole genome shotgun (WGS) entry which is preliminary data.</text>
</comment>
<name>A0AAV7XHD9_9NEOP</name>
<gene>
    <name evidence="1" type="ORF">ONE63_001106</name>
</gene>
<sequence>MPSLRRLEVHCPFESPLPDAAFLRAAPPAGLRWLRAGLYPLRTALALARAHAATLRELELVAASEQPYGCPALEEQLQRCGLARLQRLLLIRGAGRTAFCQHEPEECSRQKVKLWEMFMGSGVIVTVACSECDAADPKG</sequence>